<accession>A0ABD3ACB4</accession>
<protein>
    <submittedName>
        <fullName evidence="1">Uncharacterized protein</fullName>
    </submittedName>
</protein>
<dbReference type="PANTHER" id="PTHR37203">
    <property type="match status" value="1"/>
</dbReference>
<sequence length="375" mass="42659">MSPVATATSFHVLAQFHQFPKNPSLSYYLPFPKLPFSPLSHPQIFLKLRMGHHYYNSRLLYSRPHYSISTKPQEFNDSTYDRELRYVLELATDAELYELEQILFGSSYFSPLLKSITKRSDIDYYMIGEDPEERDEYISMLEKRFLYLAADARSILRGWRPSYRNVLLGVRKKLNIPCSSKLATEDLEAEIFLHMLQDYSREESISFSGSEEKVENSDSNGTLERGLSQWKVQTAAALRDGPADLRSMILKGGGMLTLGKIYELLARGLSGKMFQEAAKYQLKNQLIKEGTHLAAVNFESRAALHAAKQGVAGAASRYLGVRSMMTLLGPMLWGTFLADVVIQMLGTDYSRILRAIYALAQIRILRTNRYASDIN</sequence>
<dbReference type="PANTHER" id="PTHR37203:SF3">
    <property type="entry name" value="SLR0975 PROTEIN"/>
    <property type="match status" value="1"/>
</dbReference>
<gene>
    <name evidence="1" type="ORF">ACH5RR_008782</name>
</gene>
<comment type="caution">
    <text evidence="1">The sequence shown here is derived from an EMBL/GenBank/DDBJ whole genome shotgun (WGS) entry which is preliminary data.</text>
</comment>
<evidence type="ECO:0000313" key="1">
    <source>
        <dbReference type="EMBL" id="KAL3529460.1"/>
    </source>
</evidence>
<dbReference type="Proteomes" id="UP001630127">
    <property type="component" value="Unassembled WGS sequence"/>
</dbReference>
<reference evidence="1 2" key="1">
    <citation type="submission" date="2024-11" db="EMBL/GenBank/DDBJ databases">
        <title>A near-complete genome assembly of Cinchona calisaya.</title>
        <authorList>
            <person name="Lian D.C."/>
            <person name="Zhao X.W."/>
            <person name="Wei L."/>
        </authorList>
    </citation>
    <scope>NUCLEOTIDE SEQUENCE [LARGE SCALE GENOMIC DNA]</scope>
    <source>
        <tissue evidence="1">Nenye</tissue>
    </source>
</reference>
<evidence type="ECO:0000313" key="2">
    <source>
        <dbReference type="Proteomes" id="UP001630127"/>
    </source>
</evidence>
<dbReference type="EMBL" id="JBJUIK010000004">
    <property type="protein sequence ID" value="KAL3529460.1"/>
    <property type="molecule type" value="Genomic_DNA"/>
</dbReference>
<organism evidence="1 2">
    <name type="scientific">Cinchona calisaya</name>
    <dbReference type="NCBI Taxonomy" id="153742"/>
    <lineage>
        <taxon>Eukaryota</taxon>
        <taxon>Viridiplantae</taxon>
        <taxon>Streptophyta</taxon>
        <taxon>Embryophyta</taxon>
        <taxon>Tracheophyta</taxon>
        <taxon>Spermatophyta</taxon>
        <taxon>Magnoliopsida</taxon>
        <taxon>eudicotyledons</taxon>
        <taxon>Gunneridae</taxon>
        <taxon>Pentapetalae</taxon>
        <taxon>asterids</taxon>
        <taxon>lamiids</taxon>
        <taxon>Gentianales</taxon>
        <taxon>Rubiaceae</taxon>
        <taxon>Cinchonoideae</taxon>
        <taxon>Cinchoneae</taxon>
        <taxon>Cinchona</taxon>
    </lineage>
</organism>
<dbReference type="AlphaFoldDB" id="A0ABD3ACB4"/>
<keyword evidence="2" id="KW-1185">Reference proteome</keyword>
<proteinExistence type="predicted"/>
<name>A0ABD3ACB4_9GENT</name>